<dbReference type="EMBL" id="LLXV01000099">
    <property type="protein sequence ID" value="KRG46570.1"/>
    <property type="molecule type" value="Genomic_DNA"/>
</dbReference>
<evidence type="ECO:0008006" key="4">
    <source>
        <dbReference type="Google" id="ProtNLM"/>
    </source>
</evidence>
<organism evidence="2 3">
    <name type="scientific">Stenotrophomonas beteli</name>
    <dbReference type="NCBI Taxonomy" id="3384461"/>
    <lineage>
        <taxon>Bacteria</taxon>
        <taxon>Pseudomonadati</taxon>
        <taxon>Pseudomonadota</taxon>
        <taxon>Gammaproteobacteria</taxon>
        <taxon>Lysobacterales</taxon>
        <taxon>Lysobacteraceae</taxon>
        <taxon>Stenotrophomonas</taxon>
        <taxon>Stenotrophomonas maltophilia group</taxon>
    </lineage>
</organism>
<evidence type="ECO:0000313" key="2">
    <source>
        <dbReference type="EMBL" id="KRG46570.1"/>
    </source>
</evidence>
<name>A0A0R0AWX3_9GAMM</name>
<evidence type="ECO:0000313" key="3">
    <source>
        <dbReference type="Proteomes" id="UP000051757"/>
    </source>
</evidence>
<dbReference type="Proteomes" id="UP000051757">
    <property type="component" value="Unassembled WGS sequence"/>
</dbReference>
<keyword evidence="3" id="KW-1185">Reference proteome</keyword>
<evidence type="ECO:0000256" key="1">
    <source>
        <dbReference type="SAM" id="SignalP"/>
    </source>
</evidence>
<feature type="chain" id="PRO_5006391446" description="SH3 domain-containing protein" evidence="1">
    <location>
        <begin position="19"/>
        <end position="283"/>
    </location>
</feature>
<comment type="caution">
    <text evidence="2">The sequence shown here is derived from an EMBL/GenBank/DDBJ whole genome shotgun (WGS) entry which is preliminary data.</text>
</comment>
<reference evidence="2 3" key="1">
    <citation type="journal article" date="2016" name="Front. Microbiol.">
        <title>Genome Sequence of Type Strains of Genus Stenotrophomonas.</title>
        <authorList>
            <person name="Patil P.P."/>
            <person name="Midha S."/>
            <person name="Kumar S."/>
            <person name="Patil P.B."/>
        </authorList>
    </citation>
    <scope>NUCLEOTIDE SEQUENCE [LARGE SCALE GENOMIC DNA]</scope>
    <source>
        <strain evidence="2 3">LMG 978</strain>
    </source>
</reference>
<keyword evidence="1" id="KW-0732">Signal</keyword>
<feature type="signal peptide" evidence="1">
    <location>
        <begin position="1"/>
        <end position="18"/>
    </location>
</feature>
<accession>A0A0R0AWX3</accession>
<gene>
    <name evidence="2" type="ORF">ARC23_03625</name>
</gene>
<dbReference type="AlphaFoldDB" id="A0A0R0AWX3"/>
<sequence length="283" mass="31551">MSLILLQLGLLLPGRAWSMPVVEQAQLMFEVAPATPVTVVHQPDGGIQVQLPSGATQQLPPAPSGSLESETKLMALDVDFDGQLDLVVQMPVGMVNFSTLVYKFDRFLGRFITLPVLRKARRSCGEFGRIELDSENQVLRSSCRSAVWRVDVYRPFNGVLYLYRSERMLTLPRLDGEVLNLEATRFDGPLAVWTSYSATAEIEERAINDGLAVPENDSPLVALTATVVPARLFLFDRPGASSTRRYLVQGDRVEMLDEQDGWVKLRYRNPKQGAVEGWINVND</sequence>
<protein>
    <recommendedName>
        <fullName evidence="4">SH3 domain-containing protein</fullName>
    </recommendedName>
</protein>
<proteinExistence type="predicted"/>